<feature type="compositionally biased region" description="Low complexity" evidence="6">
    <location>
        <begin position="144"/>
        <end position="162"/>
    </location>
</feature>
<dbReference type="GO" id="GO:0003677">
    <property type="term" value="F:DNA binding"/>
    <property type="evidence" value="ECO:0007669"/>
    <property type="project" value="UniProtKB-KW"/>
</dbReference>
<feature type="domain" description="AP2/ERF" evidence="7">
    <location>
        <begin position="234"/>
        <end position="288"/>
    </location>
</feature>
<evidence type="ECO:0000256" key="1">
    <source>
        <dbReference type="ARBA" id="ARBA00004123"/>
    </source>
</evidence>
<dbReference type="Proteomes" id="UP000095192">
    <property type="component" value="Unassembled WGS sequence"/>
</dbReference>
<keyword evidence="2" id="KW-0805">Transcription regulation</keyword>
<comment type="subcellular location">
    <subcellularLocation>
        <location evidence="1">Nucleus</location>
    </subcellularLocation>
</comment>
<dbReference type="GO" id="GO:0005634">
    <property type="term" value="C:nucleus"/>
    <property type="evidence" value="ECO:0007669"/>
    <property type="project" value="UniProtKB-SubCell"/>
</dbReference>
<evidence type="ECO:0000256" key="2">
    <source>
        <dbReference type="ARBA" id="ARBA00023015"/>
    </source>
</evidence>
<feature type="region of interest" description="Disordered" evidence="6">
    <location>
        <begin position="346"/>
        <end position="393"/>
    </location>
</feature>
<evidence type="ECO:0000256" key="4">
    <source>
        <dbReference type="ARBA" id="ARBA00023163"/>
    </source>
</evidence>
<feature type="compositionally biased region" description="Gly residues" evidence="6">
    <location>
        <begin position="372"/>
        <end position="389"/>
    </location>
</feature>
<dbReference type="EMBL" id="JROU02001125">
    <property type="protein sequence ID" value="OEH77334.1"/>
    <property type="molecule type" value="Genomic_DNA"/>
</dbReference>
<keyword evidence="3" id="KW-0238">DNA-binding</keyword>
<protein>
    <submittedName>
        <fullName evidence="9">Uncharacterized protein</fullName>
    </submittedName>
</protein>
<organism evidence="9 10">
    <name type="scientific">Cyclospora cayetanensis</name>
    <dbReference type="NCBI Taxonomy" id="88456"/>
    <lineage>
        <taxon>Eukaryota</taxon>
        <taxon>Sar</taxon>
        <taxon>Alveolata</taxon>
        <taxon>Apicomplexa</taxon>
        <taxon>Conoidasida</taxon>
        <taxon>Coccidia</taxon>
        <taxon>Eucoccidiorida</taxon>
        <taxon>Eimeriorina</taxon>
        <taxon>Eimeriidae</taxon>
        <taxon>Cyclospora</taxon>
    </lineage>
</organism>
<evidence type="ECO:0000256" key="6">
    <source>
        <dbReference type="SAM" id="MobiDB-lite"/>
    </source>
</evidence>
<dbReference type="Pfam" id="PF00847">
    <property type="entry name" value="AP2"/>
    <property type="match status" value="1"/>
</dbReference>
<dbReference type="InterPro" id="IPR028078">
    <property type="entry name" value="ACDC"/>
</dbReference>
<dbReference type="InterPro" id="IPR001471">
    <property type="entry name" value="AP2/ERF_dom"/>
</dbReference>
<keyword evidence="10" id="KW-1185">Reference proteome</keyword>
<name>A0A1D3D1L1_9EIME</name>
<proteinExistence type="predicted"/>
<dbReference type="Pfam" id="PF14733">
    <property type="entry name" value="ACDC"/>
    <property type="match status" value="1"/>
</dbReference>
<dbReference type="AlphaFoldDB" id="A0A1D3D1L1"/>
<gene>
    <name evidence="9" type="ORF">cyc_03779</name>
</gene>
<sequence>MASASPTSAAPLKQEAASLQRRQQQLRDRDPLADLATSTAPEEEDQQQKRQKPTAKSAPPPKLQPVNGWGLRAQQQREASDREAMAVSPELALARLSDGLPSLAAFLAAEAELDAGEGQRGGPPRVSSLKSEDGPAGNEESLEAATASPSSAAAPSPAFSCAPADSAAAASAGATGSAGSVETCCDESGAASATRDDATSGGGAAAPPTPRRRQRVVGPELYLRWQMLAKKVERVKGVCYSSTRHEWIAVGPVQHGSSGRKKNVYFSVPRYGFSEARQLAVECRKRQEEILAGGGDKTIDAAAIAAELTEKYKQRAGAAAAAAAAAGIASPDADDSEDLERLGITLGEETDEGSKTDTEEAAAADTDSSRGRTGGGGSGSAGQGAGVAGGRPYELRKRRPTTAHLSDDEATDVAFRRSYTTRAQQLPQQANPRKRGRPPRARGVAPAHSSHDLHALEDPFAAASAQHQAVHHQPHRGVLEAARMGAGGISMSGSGSASHTASQRRVRAATSPQELEEFVSLFRDCIIQHRLPSSRRPEQILLRPIAEASTSPPVDAILRKYVTFEAWRRSCVAALNRAESFGDLRRLPQLRDAIVYILGAD</sequence>
<feature type="domain" description="AP2-coincident C-terminal" evidence="8">
    <location>
        <begin position="504"/>
        <end position="538"/>
    </location>
</feature>
<keyword evidence="4" id="KW-0804">Transcription</keyword>
<evidence type="ECO:0000313" key="9">
    <source>
        <dbReference type="EMBL" id="OEH77334.1"/>
    </source>
</evidence>
<keyword evidence="5" id="KW-0539">Nucleus</keyword>
<feature type="region of interest" description="Disordered" evidence="6">
    <location>
        <begin position="1"/>
        <end position="86"/>
    </location>
</feature>
<evidence type="ECO:0000259" key="8">
    <source>
        <dbReference type="Pfam" id="PF14733"/>
    </source>
</evidence>
<comment type="caution">
    <text evidence="9">The sequence shown here is derived from an EMBL/GenBank/DDBJ whole genome shotgun (WGS) entry which is preliminary data.</text>
</comment>
<evidence type="ECO:0000256" key="3">
    <source>
        <dbReference type="ARBA" id="ARBA00023125"/>
    </source>
</evidence>
<accession>A0A1D3D1L1</accession>
<feature type="region of interest" description="Disordered" evidence="6">
    <location>
        <begin position="421"/>
        <end position="450"/>
    </location>
</feature>
<dbReference type="GO" id="GO:0003700">
    <property type="term" value="F:DNA-binding transcription factor activity"/>
    <property type="evidence" value="ECO:0007669"/>
    <property type="project" value="InterPro"/>
</dbReference>
<dbReference type="Gene3D" id="1.20.5.2050">
    <property type="match status" value="1"/>
</dbReference>
<dbReference type="VEuPathDB" id="ToxoDB:LOC34620420"/>
<dbReference type="VEuPathDB" id="ToxoDB:cyc_03779"/>
<evidence type="ECO:0000256" key="5">
    <source>
        <dbReference type="ARBA" id="ARBA00023242"/>
    </source>
</evidence>
<reference evidence="9 10" key="1">
    <citation type="journal article" date="2016" name="BMC Genomics">
        <title>Comparative genomics reveals Cyclospora cayetanensis possesses coccidia-like metabolism and invasion components but unique surface antigens.</title>
        <authorList>
            <person name="Liu S."/>
            <person name="Wang L."/>
            <person name="Zheng H."/>
            <person name="Xu Z."/>
            <person name="Roellig D.M."/>
            <person name="Li N."/>
            <person name="Frace M.A."/>
            <person name="Tang K."/>
            <person name="Arrowood M.J."/>
            <person name="Moss D.M."/>
            <person name="Zhang L."/>
            <person name="Feng Y."/>
            <person name="Xiao L."/>
        </authorList>
    </citation>
    <scope>NUCLEOTIDE SEQUENCE [LARGE SCALE GENOMIC DNA]</scope>
    <source>
        <strain evidence="9 10">CHN_HEN01</strain>
    </source>
</reference>
<evidence type="ECO:0000259" key="7">
    <source>
        <dbReference type="Pfam" id="PF00847"/>
    </source>
</evidence>
<feature type="region of interest" description="Disordered" evidence="6">
    <location>
        <begin position="115"/>
        <end position="162"/>
    </location>
</feature>
<dbReference type="InParanoid" id="A0A1D3D1L1"/>
<feature type="region of interest" description="Disordered" evidence="6">
    <location>
        <begin position="191"/>
        <end position="215"/>
    </location>
</feature>
<evidence type="ECO:0000313" key="10">
    <source>
        <dbReference type="Proteomes" id="UP000095192"/>
    </source>
</evidence>